<keyword evidence="2" id="KW-0597">Phosphoprotein</keyword>
<feature type="compositionally biased region" description="Polar residues" evidence="3">
    <location>
        <begin position="412"/>
        <end position="443"/>
    </location>
</feature>
<gene>
    <name evidence="5" type="primary">Spata6_0</name>
    <name evidence="5" type="ORF">N1851_016144</name>
</gene>
<feature type="region of interest" description="Disordered" evidence="3">
    <location>
        <begin position="371"/>
        <end position="444"/>
    </location>
</feature>
<organism evidence="5 6">
    <name type="scientific">Merluccius polli</name>
    <name type="common">Benguela hake</name>
    <name type="synonym">Merluccius cadenati</name>
    <dbReference type="NCBI Taxonomy" id="89951"/>
    <lineage>
        <taxon>Eukaryota</taxon>
        <taxon>Metazoa</taxon>
        <taxon>Chordata</taxon>
        <taxon>Craniata</taxon>
        <taxon>Vertebrata</taxon>
        <taxon>Euteleostomi</taxon>
        <taxon>Actinopterygii</taxon>
        <taxon>Neopterygii</taxon>
        <taxon>Teleostei</taxon>
        <taxon>Neoteleostei</taxon>
        <taxon>Acanthomorphata</taxon>
        <taxon>Zeiogadaria</taxon>
        <taxon>Gadariae</taxon>
        <taxon>Gadiformes</taxon>
        <taxon>Gadoidei</taxon>
        <taxon>Merlucciidae</taxon>
        <taxon>Merluccius</taxon>
    </lineage>
</organism>
<feature type="region of interest" description="Disordered" evidence="3">
    <location>
        <begin position="155"/>
        <end position="289"/>
    </location>
</feature>
<evidence type="ECO:0000256" key="2">
    <source>
        <dbReference type="ARBA" id="ARBA00022553"/>
    </source>
</evidence>
<evidence type="ECO:0000256" key="3">
    <source>
        <dbReference type="SAM" id="MobiDB-lite"/>
    </source>
</evidence>
<feature type="region of interest" description="Disordered" evidence="3">
    <location>
        <begin position="337"/>
        <end position="356"/>
    </location>
</feature>
<dbReference type="InterPro" id="IPR042769">
    <property type="entry name" value="SPATA6_fam"/>
</dbReference>
<sequence>MEEWTDADGLDTDVTCPEALLAQPEDVYLSVCVMGQYRKTRCVPPVFPLLFSNKMVFVRTFPAGVVDPADVSEQLESDTSTFELIQMVPPEGEILATVEEGTRDFVFPGPRLTSREAAPERAIFLKSSLFPGITPMVEFATTAVIEEIDGVDGQPATPLCGLHPVRSSPTHARRSPTKTMSPPLDSKSPLRSPATPQRALGDHGNCRPSKREKEKDKMADSVLSTSLLLPGPSPPPPPPPPPPPLAPVSPRRRGSQRTRKERGQRSRPPSSEISGYQQPTVASMSRALSPYTHRRMCELSEDTRARLGHLGLGPHRFKKQTDSQPPFLVPCCSDVSVSESPSYQRASPPRASSLHHPGIALESSLLGSYRPKLTKSQSGSMRTGLSPDVQRKWRGGEGQTVTPVEAAWSIPGASSSRRPSNLGTSSFNERLHSSPHSPSQWEQIHSRVQRILQTHGTSPKQLTEEEEQQRTGGLCGGAHWGHPVSQDRSSLGEWADGIHSRKQASHGRPPRYHRAAFEESLGKIYKSMYQKAYDN</sequence>
<dbReference type="AlphaFoldDB" id="A0AA47MRJ9"/>
<evidence type="ECO:0000259" key="4">
    <source>
        <dbReference type="Pfam" id="PF14909"/>
    </source>
</evidence>
<dbReference type="PANTHER" id="PTHR16435">
    <property type="entry name" value="SPERMATOGENESIS-ASSOCIATED PROTEIN 6 SPATA6"/>
    <property type="match status" value="1"/>
</dbReference>
<reference evidence="5" key="1">
    <citation type="journal article" date="2023" name="Front. Mar. Sci.">
        <title>A new Merluccius polli reference genome to investigate the effects of global change in West African waters.</title>
        <authorList>
            <person name="Mateo J.L."/>
            <person name="Blanco-Fernandez C."/>
            <person name="Garcia-Vazquez E."/>
            <person name="Machado-Schiaffino G."/>
        </authorList>
    </citation>
    <scope>NUCLEOTIDE SEQUENCE</scope>
    <source>
        <strain evidence="5">C29</strain>
        <tissue evidence="5">Fin</tissue>
    </source>
</reference>
<name>A0AA47MRJ9_MERPO</name>
<dbReference type="GO" id="GO:0007283">
    <property type="term" value="P:spermatogenesis"/>
    <property type="evidence" value="ECO:0007669"/>
    <property type="project" value="InterPro"/>
</dbReference>
<feature type="compositionally biased region" description="Basic and acidic residues" evidence="3">
    <location>
        <begin position="200"/>
        <end position="219"/>
    </location>
</feature>
<proteinExistence type="inferred from homology"/>
<dbReference type="GO" id="GO:0032027">
    <property type="term" value="F:myosin light chain binding"/>
    <property type="evidence" value="ECO:0007669"/>
    <property type="project" value="InterPro"/>
</dbReference>
<evidence type="ECO:0000256" key="1">
    <source>
        <dbReference type="ARBA" id="ARBA00006215"/>
    </source>
</evidence>
<dbReference type="PANTHER" id="PTHR16435:SF3">
    <property type="entry name" value="SPERMATOGENESIS-ASSOCIATED PROTEIN 6"/>
    <property type="match status" value="1"/>
</dbReference>
<feature type="compositionally biased region" description="Low complexity" evidence="3">
    <location>
        <begin position="221"/>
        <end position="230"/>
    </location>
</feature>
<feature type="compositionally biased region" description="Polar residues" evidence="3">
    <location>
        <begin position="267"/>
        <end position="283"/>
    </location>
</feature>
<protein>
    <submittedName>
        <fullName evidence="5">Spermatogenesis-associated protein 6</fullName>
    </submittedName>
</protein>
<dbReference type="InterPro" id="IPR032732">
    <property type="entry name" value="SPATA6_N"/>
</dbReference>
<feature type="region of interest" description="Disordered" evidence="3">
    <location>
        <begin position="457"/>
        <end position="511"/>
    </location>
</feature>
<keyword evidence="6" id="KW-1185">Reference proteome</keyword>
<dbReference type="Pfam" id="PF14909">
    <property type="entry name" value="SPATA6"/>
    <property type="match status" value="1"/>
</dbReference>
<feature type="compositionally biased region" description="Pro residues" evidence="3">
    <location>
        <begin position="231"/>
        <end position="247"/>
    </location>
</feature>
<comment type="caution">
    <text evidence="5">The sequence shown here is derived from an EMBL/GenBank/DDBJ whole genome shotgun (WGS) entry which is preliminary data.</text>
</comment>
<evidence type="ECO:0000313" key="5">
    <source>
        <dbReference type="EMBL" id="KAK0144964.1"/>
    </source>
</evidence>
<evidence type="ECO:0000313" key="6">
    <source>
        <dbReference type="Proteomes" id="UP001174136"/>
    </source>
</evidence>
<feature type="compositionally biased region" description="Basic residues" evidence="3">
    <location>
        <begin position="500"/>
        <end position="511"/>
    </location>
</feature>
<feature type="compositionally biased region" description="Polar residues" evidence="3">
    <location>
        <begin position="374"/>
        <end position="383"/>
    </location>
</feature>
<comment type="similarity">
    <text evidence="1">Belongs to the SPATA6 family.</text>
</comment>
<dbReference type="EMBL" id="JAOPHQ010002916">
    <property type="protein sequence ID" value="KAK0144964.1"/>
    <property type="molecule type" value="Genomic_DNA"/>
</dbReference>
<dbReference type="GO" id="GO:0120212">
    <property type="term" value="C:sperm head-tail coupling apparatus"/>
    <property type="evidence" value="ECO:0007669"/>
    <property type="project" value="InterPro"/>
</dbReference>
<feature type="compositionally biased region" description="Basic residues" evidence="3">
    <location>
        <begin position="250"/>
        <end position="262"/>
    </location>
</feature>
<accession>A0AA47MRJ9</accession>
<dbReference type="Proteomes" id="UP001174136">
    <property type="component" value="Unassembled WGS sequence"/>
</dbReference>
<feature type="domain" description="Spermatogenesis-associated protein 6 N-terminal" evidence="4">
    <location>
        <begin position="14"/>
        <end position="145"/>
    </location>
</feature>